<dbReference type="AntiFam" id="ANF00255">
    <property type="entry name" value="Protein of unknown function (DUF1584)"/>
</dbReference>
<dbReference type="AlphaFoldDB" id="Q7UXQ8"/>
<evidence type="ECO:0000256" key="1">
    <source>
        <dbReference type="SAM" id="MobiDB-lite"/>
    </source>
</evidence>
<reference evidence="2 3" key="1">
    <citation type="journal article" date="2003" name="Proc. Natl. Acad. Sci. U.S.A.">
        <title>Complete genome sequence of the marine planctomycete Pirellula sp. strain 1.</title>
        <authorList>
            <person name="Gloeckner F.O."/>
            <person name="Kube M."/>
            <person name="Bauer M."/>
            <person name="Teeling H."/>
            <person name="Lombardot T."/>
            <person name="Ludwig W."/>
            <person name="Gade D."/>
            <person name="Beck A."/>
            <person name="Borzym K."/>
            <person name="Heitmann K."/>
            <person name="Rabus R."/>
            <person name="Schlesner H."/>
            <person name="Amann R."/>
            <person name="Reinhardt R."/>
        </authorList>
    </citation>
    <scope>NUCLEOTIDE SEQUENCE [LARGE SCALE GENOMIC DNA]</scope>
    <source>
        <strain evidence="3">DSM 10527 / NCIMB 13988 / SH1</strain>
    </source>
</reference>
<sequence length="92" mass="9918">MLAVWRKPPGEKPEGSRVSATSLVVHVVPSKASQHRRSGPLLVKVVPVTTRRVGKASQHLLLLPIKHKILPERSNATRGNASTSATKTVSRA</sequence>
<dbReference type="OrthoDB" id="301288at2"/>
<evidence type="ECO:0000313" key="3">
    <source>
        <dbReference type="Proteomes" id="UP000001025"/>
    </source>
</evidence>
<feature type="compositionally biased region" description="Polar residues" evidence="1">
    <location>
        <begin position="74"/>
        <end position="92"/>
    </location>
</feature>
<feature type="region of interest" description="Disordered" evidence="1">
    <location>
        <begin position="71"/>
        <end position="92"/>
    </location>
</feature>
<dbReference type="EMBL" id="BX294134">
    <property type="protein sequence ID" value="CAD71945.1"/>
    <property type="molecule type" value="Genomic_DNA"/>
</dbReference>
<accession>Q7UXQ8</accession>
<dbReference type="InParanoid" id="Q7UXQ8"/>
<keyword evidence="3" id="KW-1185">Reference proteome</keyword>
<dbReference type="STRING" id="243090.RB1180"/>
<protein>
    <submittedName>
        <fullName evidence="2">Uncharacterized protein</fullName>
    </submittedName>
</protein>
<dbReference type="EnsemblBacteria" id="CAD71945">
    <property type="protein sequence ID" value="CAD71945"/>
    <property type="gene ID" value="RB1180"/>
</dbReference>
<organism evidence="2 3">
    <name type="scientific">Rhodopirellula baltica (strain DSM 10527 / NCIMB 13988 / SH1)</name>
    <dbReference type="NCBI Taxonomy" id="243090"/>
    <lineage>
        <taxon>Bacteria</taxon>
        <taxon>Pseudomonadati</taxon>
        <taxon>Planctomycetota</taxon>
        <taxon>Planctomycetia</taxon>
        <taxon>Pirellulales</taxon>
        <taxon>Pirellulaceae</taxon>
        <taxon>Rhodopirellula</taxon>
    </lineage>
</organism>
<evidence type="ECO:0000313" key="2">
    <source>
        <dbReference type="EMBL" id="CAD71945.1"/>
    </source>
</evidence>
<dbReference type="Proteomes" id="UP000001025">
    <property type="component" value="Chromosome"/>
</dbReference>
<dbReference type="KEGG" id="rba:RB1180"/>
<name>Q7UXQ8_RHOBA</name>
<dbReference type="HOGENOM" id="CLU_186917_0_0_0"/>
<gene>
    <name evidence="2" type="ordered locus">RB1180</name>
</gene>
<dbReference type="PATRIC" id="fig|243090.15.peg.539"/>
<proteinExistence type="predicted"/>